<protein>
    <submittedName>
        <fullName evidence="3">N-acetyltransferase</fullName>
    </submittedName>
</protein>
<evidence type="ECO:0000259" key="1">
    <source>
        <dbReference type="PROSITE" id="PS51186"/>
    </source>
</evidence>
<dbReference type="SUPFAM" id="SSF55729">
    <property type="entry name" value="Acyl-CoA N-acyltransferases (Nat)"/>
    <property type="match status" value="1"/>
</dbReference>
<gene>
    <name evidence="3" type="ORF">GCM10025866_13660</name>
</gene>
<dbReference type="Gene3D" id="3.40.630.30">
    <property type="match status" value="1"/>
</dbReference>
<organism evidence="3 4">
    <name type="scientific">Naasia aerilata</name>
    <dbReference type="NCBI Taxonomy" id="1162966"/>
    <lineage>
        <taxon>Bacteria</taxon>
        <taxon>Bacillati</taxon>
        <taxon>Actinomycetota</taxon>
        <taxon>Actinomycetes</taxon>
        <taxon>Micrococcales</taxon>
        <taxon>Microbacteriaceae</taxon>
        <taxon>Naasia</taxon>
    </lineage>
</organism>
<dbReference type="PROSITE" id="PS51186">
    <property type="entry name" value="GNAT"/>
    <property type="match status" value="1"/>
</dbReference>
<feature type="domain" description="N-acetyltransferase" evidence="2">
    <location>
        <begin position="6"/>
        <end position="93"/>
    </location>
</feature>
<sequence length="94" mass="10753">MTDSVRHEPERSRYVLEREGEVLGLADYRTVGGAIQITHTEIDPSLRGQGLGGFMVRRVLDDIRTTTDSRVVPICPFVDDWIDLHPEYQDLLTR</sequence>
<accession>A0ABM8GB66</accession>
<name>A0ABM8GB66_9MICO</name>
<proteinExistence type="predicted"/>
<feature type="domain" description="N-acetyltransferase" evidence="1">
    <location>
        <begin position="1"/>
        <end position="94"/>
    </location>
</feature>
<dbReference type="PROSITE" id="PS51729">
    <property type="entry name" value="GNAT_YJDJ"/>
    <property type="match status" value="1"/>
</dbReference>
<dbReference type="PANTHER" id="PTHR31435">
    <property type="entry name" value="PROTEIN NATD1"/>
    <property type="match status" value="1"/>
</dbReference>
<dbReference type="RefSeq" id="WP_286278769.1">
    <property type="nucleotide sequence ID" value="NZ_AP027731.1"/>
</dbReference>
<dbReference type="InterPro" id="IPR000182">
    <property type="entry name" value="GNAT_dom"/>
</dbReference>
<evidence type="ECO:0000259" key="2">
    <source>
        <dbReference type="PROSITE" id="PS51729"/>
    </source>
</evidence>
<dbReference type="PANTHER" id="PTHR31435:SF10">
    <property type="entry name" value="BSR4717 PROTEIN"/>
    <property type="match status" value="1"/>
</dbReference>
<dbReference type="InterPro" id="IPR031165">
    <property type="entry name" value="GNAT_YJDJ"/>
</dbReference>
<reference evidence="4" key="1">
    <citation type="journal article" date="2019" name="Int. J. Syst. Evol. Microbiol.">
        <title>The Global Catalogue of Microorganisms (GCM) 10K type strain sequencing project: providing services to taxonomists for standard genome sequencing and annotation.</title>
        <authorList>
            <consortium name="The Broad Institute Genomics Platform"/>
            <consortium name="The Broad Institute Genome Sequencing Center for Infectious Disease"/>
            <person name="Wu L."/>
            <person name="Ma J."/>
        </authorList>
    </citation>
    <scope>NUCLEOTIDE SEQUENCE [LARGE SCALE GENOMIC DNA]</scope>
    <source>
        <strain evidence="4">NBRC 108725</strain>
    </source>
</reference>
<dbReference type="Proteomes" id="UP001321498">
    <property type="component" value="Chromosome"/>
</dbReference>
<dbReference type="InterPro" id="IPR045057">
    <property type="entry name" value="Gcn5-rel_NAT"/>
</dbReference>
<evidence type="ECO:0000313" key="4">
    <source>
        <dbReference type="Proteomes" id="UP001321498"/>
    </source>
</evidence>
<keyword evidence="4" id="KW-1185">Reference proteome</keyword>
<dbReference type="EMBL" id="AP027731">
    <property type="protein sequence ID" value="BDZ45457.1"/>
    <property type="molecule type" value="Genomic_DNA"/>
</dbReference>
<dbReference type="CDD" id="cd04301">
    <property type="entry name" value="NAT_SF"/>
    <property type="match status" value="1"/>
</dbReference>
<evidence type="ECO:0000313" key="3">
    <source>
        <dbReference type="EMBL" id="BDZ45457.1"/>
    </source>
</evidence>
<dbReference type="InterPro" id="IPR016181">
    <property type="entry name" value="Acyl_CoA_acyltransferase"/>
</dbReference>
<dbReference type="Pfam" id="PF14542">
    <property type="entry name" value="Acetyltransf_CG"/>
    <property type="match status" value="1"/>
</dbReference>